<dbReference type="Proteomes" id="UP001152049">
    <property type="component" value="Unassembled WGS sequence"/>
</dbReference>
<name>A0A9W8RKH5_9HYPO</name>
<reference evidence="2" key="1">
    <citation type="submission" date="2022-09" db="EMBL/GenBank/DDBJ databases">
        <title>Fusarium specimens isolated from Avocado Roots.</title>
        <authorList>
            <person name="Stajich J."/>
            <person name="Roper C."/>
            <person name="Heimlech-Rivalta G."/>
        </authorList>
    </citation>
    <scope>NUCLEOTIDE SEQUENCE</scope>
    <source>
        <strain evidence="2">CF00136</strain>
    </source>
</reference>
<organism evidence="2 3">
    <name type="scientific">Fusarium torreyae</name>
    <dbReference type="NCBI Taxonomy" id="1237075"/>
    <lineage>
        <taxon>Eukaryota</taxon>
        <taxon>Fungi</taxon>
        <taxon>Dikarya</taxon>
        <taxon>Ascomycota</taxon>
        <taxon>Pezizomycotina</taxon>
        <taxon>Sordariomycetes</taxon>
        <taxon>Hypocreomycetidae</taxon>
        <taxon>Hypocreales</taxon>
        <taxon>Nectriaceae</taxon>
        <taxon>Fusarium</taxon>
    </lineage>
</organism>
<feature type="region of interest" description="Disordered" evidence="1">
    <location>
        <begin position="1"/>
        <end position="21"/>
    </location>
</feature>
<comment type="caution">
    <text evidence="2">The sequence shown here is derived from an EMBL/GenBank/DDBJ whole genome shotgun (WGS) entry which is preliminary data.</text>
</comment>
<accession>A0A9W8RKH5</accession>
<feature type="compositionally biased region" description="Polar residues" evidence="1">
    <location>
        <begin position="1891"/>
        <end position="1912"/>
    </location>
</feature>
<evidence type="ECO:0000313" key="3">
    <source>
        <dbReference type="Proteomes" id="UP001152049"/>
    </source>
</evidence>
<proteinExistence type="predicted"/>
<sequence>MPPRKTETGVSSGFDKDDHTRHASLDTAATRHNLLINPKDSLWISVHDQFVKALKSKQTIKDIVSESFTYHEARLLLPADRADIKELQANNTKRYKVLLSGRFKGVEDTLANQLTMLYFGLPVPPIANPLEELAADLGLDETEPPRYNIRPPLHFLSAHDRRNWGKDSLRAKEAVNYPIPVPKTDEPTLGLRGGEIIEVSYRDTSDHIPKDETPAAPEDGWVYLYGINGCIPFVPGKWRSFSSVLRQLLRIDPSSKSPQTYSLFVFDRKIGKPKIIHDRLPLTSDSPAMAHLRNHFVGNRNEGHRHCCALFADSGWTEINKGPPHWEPFSQQFTADMVKIGRSLGPAAEGPEKEAISYAYLPFPKTKNASFTIGKYGSQQYNAHFTATMEVLFGKPGSSKYNHALFRLFDKNKPDAAWTIPHIYGAMGLPQWAWELLHPLNNPGACWMVECSWLDPCVDPIILPNYYPHPNPHLVARDHHAAAVFNEAYSSICEMTTEAFDRSTWNKMESVIIMEGDTTNAFDQTPDGQVGIQGWEISPQREFSGISPYGKRLGSKLKKLPTWYLTLNVRWLPGHCRLYPDWHSGGDISEEMPPLTSDVWELMSVIKRLCDRTPLGNQPDVNDQDYILLKEIPSVDSLRVQDMDSPAYFITPDTTPSDWFYIRQCITSPNVSVSFPKKSEVDWVTCIAKSNMWGVRVNPQELGHFDGRDPRDLKHLKWKQDVLKINDIEDNKVDPGAKYPSNPVPIPIKPLDPKHEKEILRGGKIVQPTSTKRIDAFQTPIAPQARSLPRAPADGLQFPGTPLLWGPGQGHEDQEYDVGILATSRPRWSDDKWDLFGEDSYTDTSVEEYSEVDEDPESMQEDSEQEELSQQGSGPRNPEELDSSDESSSEEEKEDEDIELNDYPSDEVDEVDHIVNSLPGPATESPWKVNNAVGKDDRGRTWATQPSLFDGDKYDHKAWPSAAGIDIPRTAAPVEKILRTSSNVPMVSKAILTPTEQAELQRNFWDLRNMMLKRTMQCPFKDCDFAYRLDEKESIKTHLLTIHQSRRCNWCDESLFEWWDNDQKEAHMRKKHSHELKKILGLKKSDDRNPVSSNILSSRQTQSSPLQGRNAAARPSQAFGRVRNDPKQVNRPVRPEVPGGAGRLLQIASDIEQIVRGGPLPPERPPVYPPLSSPAPARAPAPIAPMSHSPAVNPFATVQAPAANPFVANSAAAANPIFAAPAPARPANPFAAAVREEILKNGPQAKLSRPPRLLVYPLAWHDTPGPNVAFDPPEKCPVASCVASNISHLSPHGVWTHFKHHHPSVEMKTCPFCRLPFFYNGGRDESGKMIPKDRPVEECIKHIECHVYNLWDILEPRPTLPAAWSKDIDCSKAEAISVDNAVLDALIEKKNKEVLARAEAAADQAQVQTQAQTQGTAATDTRQEMKCAHFEKCGAFVGSMTDQQYRRHLRDSHGKEVQFLSSDDEEDYEPEGGSLADREPTPCPPARHSSPAKRSAPTQTEIQVSSDIEVVDAESNGSTGSVAVVTRKERTLKRAIPKTLSQHHDSEDENPSDVASTVSRGRRSGKKDLPESETVGGSESKSSVTEGRVVKKSKRGRTGGDNDGDYEDDGYETEDYDEEQDDQGVVIRRRARSPDWVKKLGPSDPDFDPDDDMYCSKCLRKAPKRRSKSPNRSPIGRSQELEFHTDKARCCRIRNGKGSPDHLPNRSGWIRASDLPKKLGTLKEKFLRRYPTYARTIYPTNAADHYATVWRSDPNNEDNKDWWDIPWPPYEGRSPFPGSWVDPGMPWDDSVAGRKKKDGFVGSKVHDPVYRYQSDSDSDESLKPDVDDIAELKDDASSSAALKRRRTSEAATPSADETAEDAGPAVKKPKKNTDVGKTPKRTKKTPGKASAQPSRASSRIRQQKTMSASPAASTVGEE</sequence>
<feature type="compositionally biased region" description="Polar residues" evidence="1">
    <location>
        <begin position="1496"/>
        <end position="1506"/>
    </location>
</feature>
<protein>
    <submittedName>
        <fullName evidence="2">Uncharacterized protein</fullName>
    </submittedName>
</protein>
<gene>
    <name evidence="2" type="ORF">NW762_013505</name>
</gene>
<dbReference type="OrthoDB" id="4850289at2759"/>
<feature type="compositionally biased region" description="Acidic residues" evidence="1">
    <location>
        <begin position="1602"/>
        <end position="1622"/>
    </location>
</feature>
<feature type="compositionally biased region" description="Polar residues" evidence="1">
    <location>
        <begin position="1090"/>
        <end position="1107"/>
    </location>
</feature>
<feature type="region of interest" description="Disordered" evidence="1">
    <location>
        <begin position="731"/>
        <end position="751"/>
    </location>
</feature>
<feature type="compositionally biased region" description="Acidic residues" evidence="1">
    <location>
        <begin position="836"/>
        <end position="867"/>
    </location>
</feature>
<feature type="region of interest" description="Disordered" evidence="1">
    <location>
        <begin position="1447"/>
        <end position="1681"/>
    </location>
</feature>
<evidence type="ECO:0000256" key="1">
    <source>
        <dbReference type="SAM" id="MobiDB-lite"/>
    </source>
</evidence>
<feature type="compositionally biased region" description="Acidic residues" evidence="1">
    <location>
        <begin position="880"/>
        <end position="910"/>
    </location>
</feature>
<feature type="compositionally biased region" description="Basic and acidic residues" evidence="1">
    <location>
        <begin position="1820"/>
        <end position="1836"/>
    </location>
</feature>
<evidence type="ECO:0000313" key="2">
    <source>
        <dbReference type="EMBL" id="KAJ4246564.1"/>
    </source>
</evidence>
<feature type="region of interest" description="Disordered" evidence="1">
    <location>
        <begin position="781"/>
        <end position="813"/>
    </location>
</feature>
<feature type="region of interest" description="Disordered" evidence="1">
    <location>
        <begin position="831"/>
        <end position="941"/>
    </location>
</feature>
<feature type="compositionally biased region" description="Polar residues" evidence="1">
    <location>
        <begin position="1575"/>
        <end position="1585"/>
    </location>
</feature>
<feature type="region of interest" description="Disordered" evidence="1">
    <location>
        <begin position="1798"/>
        <end position="1918"/>
    </location>
</feature>
<dbReference type="EMBL" id="JAOQAZ010000042">
    <property type="protein sequence ID" value="KAJ4246564.1"/>
    <property type="molecule type" value="Genomic_DNA"/>
</dbReference>
<feature type="compositionally biased region" description="Basic residues" evidence="1">
    <location>
        <begin position="1658"/>
        <end position="1669"/>
    </location>
</feature>
<keyword evidence="3" id="KW-1185">Reference proteome</keyword>
<feature type="region of interest" description="Disordered" evidence="1">
    <location>
        <begin position="1080"/>
        <end position="1140"/>
    </location>
</feature>